<evidence type="ECO:0000313" key="2">
    <source>
        <dbReference type="EMBL" id="MEP0820690.1"/>
    </source>
</evidence>
<protein>
    <submittedName>
        <fullName evidence="2">Uncharacterized protein</fullName>
    </submittedName>
</protein>
<keyword evidence="3" id="KW-1185">Reference proteome</keyword>
<evidence type="ECO:0000256" key="1">
    <source>
        <dbReference type="SAM" id="MobiDB-lite"/>
    </source>
</evidence>
<sequence length="68" mass="7677">MLLGSRKQTTASVTFSLHQENNPTSQDKIKPLLPLGVERIAEPTQEQFCLRKAQRLDRFSPPRSPLAC</sequence>
<feature type="region of interest" description="Disordered" evidence="1">
    <location>
        <begin position="1"/>
        <end position="29"/>
    </location>
</feature>
<name>A0ABV0JFX4_9CYAN</name>
<comment type="caution">
    <text evidence="2">The sequence shown here is derived from an EMBL/GenBank/DDBJ whole genome shotgun (WGS) entry which is preliminary data.</text>
</comment>
<gene>
    <name evidence="2" type="ORF">NC998_26735</name>
</gene>
<reference evidence="2 3" key="1">
    <citation type="submission" date="2022-04" db="EMBL/GenBank/DDBJ databases">
        <title>Positive selection, recombination, and allopatry shape intraspecific diversity of widespread and dominant cyanobacteria.</title>
        <authorList>
            <person name="Wei J."/>
            <person name="Shu W."/>
            <person name="Hu C."/>
        </authorList>
    </citation>
    <scope>NUCLEOTIDE SEQUENCE [LARGE SCALE GENOMIC DNA]</scope>
    <source>
        <strain evidence="2 3">GB2-A4</strain>
    </source>
</reference>
<dbReference type="Proteomes" id="UP001464891">
    <property type="component" value="Unassembled WGS sequence"/>
</dbReference>
<feature type="compositionally biased region" description="Polar residues" evidence="1">
    <location>
        <begin position="1"/>
        <end position="26"/>
    </location>
</feature>
<evidence type="ECO:0000313" key="3">
    <source>
        <dbReference type="Proteomes" id="UP001464891"/>
    </source>
</evidence>
<proteinExistence type="predicted"/>
<dbReference type="RefSeq" id="WP_190442317.1">
    <property type="nucleotide sequence ID" value="NZ_JAMPKM010000040.1"/>
</dbReference>
<organism evidence="2 3">
    <name type="scientific">Trichocoleus desertorum GB2-A4</name>
    <dbReference type="NCBI Taxonomy" id="2933944"/>
    <lineage>
        <taxon>Bacteria</taxon>
        <taxon>Bacillati</taxon>
        <taxon>Cyanobacteriota</taxon>
        <taxon>Cyanophyceae</taxon>
        <taxon>Leptolyngbyales</taxon>
        <taxon>Trichocoleusaceae</taxon>
        <taxon>Trichocoleus</taxon>
    </lineage>
</organism>
<accession>A0ABV0JFX4</accession>
<dbReference type="EMBL" id="JAMPKM010000040">
    <property type="protein sequence ID" value="MEP0820690.1"/>
    <property type="molecule type" value="Genomic_DNA"/>
</dbReference>